<feature type="compositionally biased region" description="Low complexity" evidence="1">
    <location>
        <begin position="322"/>
        <end position="337"/>
    </location>
</feature>
<feature type="compositionally biased region" description="Low complexity" evidence="1">
    <location>
        <begin position="51"/>
        <end position="75"/>
    </location>
</feature>
<feature type="region of interest" description="Disordered" evidence="1">
    <location>
        <begin position="613"/>
        <end position="701"/>
    </location>
</feature>
<organism evidence="3">
    <name type="scientific">Rhipicephalus appendiculatus</name>
    <name type="common">Brown ear tick</name>
    <dbReference type="NCBI Taxonomy" id="34631"/>
    <lineage>
        <taxon>Eukaryota</taxon>
        <taxon>Metazoa</taxon>
        <taxon>Ecdysozoa</taxon>
        <taxon>Arthropoda</taxon>
        <taxon>Chelicerata</taxon>
        <taxon>Arachnida</taxon>
        <taxon>Acari</taxon>
        <taxon>Parasitiformes</taxon>
        <taxon>Ixodida</taxon>
        <taxon>Ixodoidea</taxon>
        <taxon>Ixodidae</taxon>
        <taxon>Rhipicephalinae</taxon>
        <taxon>Rhipicephalus</taxon>
        <taxon>Rhipicephalus</taxon>
    </lineage>
</organism>
<feature type="compositionally biased region" description="Basic and acidic residues" evidence="1">
    <location>
        <begin position="273"/>
        <end position="283"/>
    </location>
</feature>
<feature type="compositionally biased region" description="Basic and acidic residues" evidence="1">
    <location>
        <begin position="421"/>
        <end position="432"/>
    </location>
</feature>
<feature type="compositionally biased region" description="Low complexity" evidence="1">
    <location>
        <begin position="229"/>
        <end position="255"/>
    </location>
</feature>
<accession>A0A131YQP6</accession>
<feature type="region of interest" description="Disordered" evidence="1">
    <location>
        <begin position="787"/>
        <end position="807"/>
    </location>
</feature>
<dbReference type="GO" id="GO:0000381">
    <property type="term" value="P:regulation of alternative mRNA splicing, via spliceosome"/>
    <property type="evidence" value="ECO:0007669"/>
    <property type="project" value="TreeGrafter"/>
</dbReference>
<protein>
    <submittedName>
        <fullName evidence="3">Splicing factor yt521 b protein</fullName>
    </submittedName>
</protein>
<evidence type="ECO:0000256" key="1">
    <source>
        <dbReference type="SAM" id="MobiDB-lite"/>
    </source>
</evidence>
<feature type="compositionally biased region" description="Basic and acidic residues" evidence="1">
    <location>
        <begin position="798"/>
        <end position="807"/>
    </location>
</feature>
<dbReference type="EMBL" id="GEDV01008346">
    <property type="protein sequence ID" value="JAP80211.1"/>
    <property type="molecule type" value="Transcribed_RNA"/>
</dbReference>
<feature type="compositionally biased region" description="Basic residues" evidence="1">
    <location>
        <begin position="656"/>
        <end position="680"/>
    </location>
</feature>
<feature type="compositionally biased region" description="Low complexity" evidence="1">
    <location>
        <begin position="103"/>
        <end position="147"/>
    </location>
</feature>
<feature type="compositionally biased region" description="Low complexity" evidence="1">
    <location>
        <begin position="356"/>
        <end position="377"/>
    </location>
</feature>
<feature type="compositionally biased region" description="Low complexity" evidence="1">
    <location>
        <begin position="387"/>
        <end position="399"/>
    </location>
</feature>
<dbReference type="InterPro" id="IPR007275">
    <property type="entry name" value="YTH_domain"/>
</dbReference>
<dbReference type="AlphaFoldDB" id="A0A131YQP6"/>
<reference evidence="3" key="1">
    <citation type="journal article" date="2016" name="Ticks Tick Borne Dis.">
        <title>De novo assembly and annotation of the salivary gland transcriptome of Rhipicephalus appendiculatus male and female ticks during blood feeding.</title>
        <authorList>
            <person name="de Castro M.H."/>
            <person name="de Klerk D."/>
            <person name="Pienaar R."/>
            <person name="Latif A.A."/>
            <person name="Rees D.J."/>
            <person name="Mans B.J."/>
        </authorList>
    </citation>
    <scope>NUCLEOTIDE SEQUENCE</scope>
    <source>
        <tissue evidence="3">Salivary glands</tissue>
    </source>
</reference>
<feature type="region of interest" description="Disordered" evidence="1">
    <location>
        <begin position="20"/>
        <end position="167"/>
    </location>
</feature>
<proteinExistence type="predicted"/>
<feature type="domain" description="YTH" evidence="2">
    <location>
        <begin position="463"/>
        <end position="600"/>
    </location>
</feature>
<evidence type="ECO:0000313" key="3">
    <source>
        <dbReference type="EMBL" id="JAP80211.1"/>
    </source>
</evidence>
<dbReference type="GO" id="GO:0005654">
    <property type="term" value="C:nucleoplasm"/>
    <property type="evidence" value="ECO:0007669"/>
    <property type="project" value="TreeGrafter"/>
</dbReference>
<dbReference type="GO" id="GO:0003729">
    <property type="term" value="F:mRNA binding"/>
    <property type="evidence" value="ECO:0007669"/>
    <property type="project" value="TreeGrafter"/>
</dbReference>
<feature type="compositionally biased region" description="Acidic residues" evidence="1">
    <location>
        <begin position="20"/>
        <end position="29"/>
    </location>
</feature>
<dbReference type="GO" id="GO:0000398">
    <property type="term" value="P:mRNA splicing, via spliceosome"/>
    <property type="evidence" value="ECO:0007669"/>
    <property type="project" value="TreeGrafter"/>
</dbReference>
<dbReference type="PROSITE" id="PS50882">
    <property type="entry name" value="YTH"/>
    <property type="match status" value="1"/>
</dbReference>
<dbReference type="Gene3D" id="3.10.590.10">
    <property type="entry name" value="ph1033 like domains"/>
    <property type="match status" value="1"/>
</dbReference>
<name>A0A131YQP6_RHIAP</name>
<feature type="compositionally biased region" description="Basic residues" evidence="1">
    <location>
        <begin position="613"/>
        <end position="631"/>
    </location>
</feature>
<feature type="region of interest" description="Disordered" evidence="1">
    <location>
        <begin position="273"/>
        <end position="449"/>
    </location>
</feature>
<dbReference type="PANTHER" id="PTHR12357:SF3">
    <property type="entry name" value="YTH DOMAIN-CONTAINING PROTEIN 1"/>
    <property type="match status" value="1"/>
</dbReference>
<dbReference type="CDD" id="cd21134">
    <property type="entry name" value="YTH"/>
    <property type="match status" value="1"/>
</dbReference>
<dbReference type="GO" id="GO:1990247">
    <property type="term" value="F:N6-methyladenosine-containing RNA reader activity"/>
    <property type="evidence" value="ECO:0007669"/>
    <property type="project" value="TreeGrafter"/>
</dbReference>
<feature type="region of interest" description="Disordered" evidence="1">
    <location>
        <begin position="207"/>
        <end position="255"/>
    </location>
</feature>
<dbReference type="Pfam" id="PF04146">
    <property type="entry name" value="YTH"/>
    <property type="match status" value="1"/>
</dbReference>
<evidence type="ECO:0000259" key="2">
    <source>
        <dbReference type="PROSITE" id="PS50882"/>
    </source>
</evidence>
<dbReference type="PANTHER" id="PTHR12357">
    <property type="entry name" value="YTH YT521-B HOMOLOGY DOMAIN-CONTAINING"/>
    <property type="match status" value="1"/>
</dbReference>
<feature type="compositionally biased region" description="Pro residues" evidence="1">
    <location>
        <begin position="93"/>
        <end position="102"/>
    </location>
</feature>
<feature type="compositionally biased region" description="Basic residues" evidence="1">
    <location>
        <begin position="406"/>
        <end position="417"/>
    </location>
</feature>
<sequence length="807" mass="89263">MTSQDAENKDMEVNVLDELLENADDDDLAAELNNEEKKVGKRLPSTPSTPPSTKASVAAASKKTSATPKSSSASKPVKRVASTDKASSQKKALPPPKAPPAKPAASVPKKKTPTSAPVSSSSAAPATTASASSASSTSAQSKTSAQPKLVKKIPQTKIATKSPATVEKPVVMKAKPVVSATGEPKLSAEDLLKDEAAQKGMAIKKTVAKKIPTTHQTQNKPVKKPMAPPKAAAPKVSETTTSATKSKTEKVAVTAPKPAPVSPIVVVASNKMHVPDEDPDRLHVTPTAEELQVAEEPLPPPPVVGGGSSLSSMHTRPLDPLSSFVMGGSSSHMSGISEGRGGGRTSGNPSYDTRSEISSSGHESCSCSLGSSTSRSRSGSRSRSRSRSQSYSVSSSAASEPGDRSPRHHVSRKRRHSPIIYDRKNRSVERTPKRPRVSSSVGRREHSEQAEQQHLMKYFFRNARFFLVKSNNHENVVLSKAKGVWSTPPQNEAKLNQAFRECKNVILIYSVKESGKFQGFARLGSESNHDCPTIQWVLPPGLSARALGGVFQVDWICRRELPFTKTTHLYNPWNDGKQVKIGRDGQEIEPRVAEELCRLFPVDENIDLRSILHRRSRTSRRSPTHRRRTPSRRSATPCGHRHRHARPSGRDEARLRLARVHSRRSRNSHGSHSPRPRHRRESSDDGYRLARRGRYGPDHEVPMDRYQVRRDQPSMNGAYQDYLREYHHHQRPPLPPMPYGPPPPFPMDAMSYHYDRSLHHVEYNHGVQSRPSRQPEKRSYEMTVDDFIRRTARPPPSRVERRYRERR</sequence>
<dbReference type="InterPro" id="IPR045168">
    <property type="entry name" value="YTH_prot"/>
</dbReference>